<accession>A0A2I0VX08</accession>
<dbReference type="Proteomes" id="UP000233837">
    <property type="component" value="Unassembled WGS sequence"/>
</dbReference>
<name>A0A2I0VX08_9ASPA</name>
<gene>
    <name evidence="2" type="ORF">MA16_Dca006979</name>
</gene>
<proteinExistence type="predicted"/>
<sequence>MEEPEWNFGFEYDNHGRVNILRSPFFDVGFDFDDTVEDYLDRILPALVESIDDHFSVYTWIVEGRRFTPPPRLAPSSPSLWIYGTIALGVVSSLVWFFFSQQA</sequence>
<keyword evidence="1" id="KW-0472">Membrane</keyword>
<keyword evidence="1" id="KW-1133">Transmembrane helix</keyword>
<protein>
    <submittedName>
        <fullName evidence="2">Uncharacterized protein</fullName>
    </submittedName>
</protein>
<organism evidence="2 3">
    <name type="scientific">Dendrobium catenatum</name>
    <dbReference type="NCBI Taxonomy" id="906689"/>
    <lineage>
        <taxon>Eukaryota</taxon>
        <taxon>Viridiplantae</taxon>
        <taxon>Streptophyta</taxon>
        <taxon>Embryophyta</taxon>
        <taxon>Tracheophyta</taxon>
        <taxon>Spermatophyta</taxon>
        <taxon>Magnoliopsida</taxon>
        <taxon>Liliopsida</taxon>
        <taxon>Asparagales</taxon>
        <taxon>Orchidaceae</taxon>
        <taxon>Epidendroideae</taxon>
        <taxon>Malaxideae</taxon>
        <taxon>Dendrobiinae</taxon>
        <taxon>Dendrobium</taxon>
    </lineage>
</organism>
<evidence type="ECO:0000313" key="2">
    <source>
        <dbReference type="EMBL" id="PKU67944.1"/>
    </source>
</evidence>
<dbReference type="AlphaFoldDB" id="A0A2I0VX08"/>
<feature type="transmembrane region" description="Helical" evidence="1">
    <location>
        <begin position="80"/>
        <end position="99"/>
    </location>
</feature>
<reference evidence="2 3" key="1">
    <citation type="journal article" date="2016" name="Sci. Rep.">
        <title>The Dendrobium catenatum Lindl. genome sequence provides insights into polysaccharide synthase, floral development and adaptive evolution.</title>
        <authorList>
            <person name="Zhang G.Q."/>
            <person name="Xu Q."/>
            <person name="Bian C."/>
            <person name="Tsai W.C."/>
            <person name="Yeh C.M."/>
            <person name="Liu K.W."/>
            <person name="Yoshida K."/>
            <person name="Zhang L.S."/>
            <person name="Chang S.B."/>
            <person name="Chen F."/>
            <person name="Shi Y."/>
            <person name="Su Y.Y."/>
            <person name="Zhang Y.Q."/>
            <person name="Chen L.J."/>
            <person name="Yin Y."/>
            <person name="Lin M."/>
            <person name="Huang H."/>
            <person name="Deng H."/>
            <person name="Wang Z.W."/>
            <person name="Zhu S.L."/>
            <person name="Zhao X."/>
            <person name="Deng C."/>
            <person name="Niu S.C."/>
            <person name="Huang J."/>
            <person name="Wang M."/>
            <person name="Liu G.H."/>
            <person name="Yang H.J."/>
            <person name="Xiao X.J."/>
            <person name="Hsiao Y.Y."/>
            <person name="Wu W.L."/>
            <person name="Chen Y.Y."/>
            <person name="Mitsuda N."/>
            <person name="Ohme-Takagi M."/>
            <person name="Luo Y.B."/>
            <person name="Van de Peer Y."/>
            <person name="Liu Z.J."/>
        </authorList>
    </citation>
    <scope>NUCLEOTIDE SEQUENCE [LARGE SCALE GENOMIC DNA]</scope>
    <source>
        <tissue evidence="2">The whole plant</tissue>
    </source>
</reference>
<dbReference type="EMBL" id="KZ503159">
    <property type="protein sequence ID" value="PKU67944.1"/>
    <property type="molecule type" value="Genomic_DNA"/>
</dbReference>
<evidence type="ECO:0000256" key="1">
    <source>
        <dbReference type="SAM" id="Phobius"/>
    </source>
</evidence>
<reference evidence="2 3" key="2">
    <citation type="journal article" date="2017" name="Nature">
        <title>The Apostasia genome and the evolution of orchids.</title>
        <authorList>
            <person name="Zhang G.Q."/>
            <person name="Liu K.W."/>
            <person name="Li Z."/>
            <person name="Lohaus R."/>
            <person name="Hsiao Y.Y."/>
            <person name="Niu S.C."/>
            <person name="Wang J.Y."/>
            <person name="Lin Y.C."/>
            <person name="Xu Q."/>
            <person name="Chen L.J."/>
            <person name="Yoshida K."/>
            <person name="Fujiwara S."/>
            <person name="Wang Z.W."/>
            <person name="Zhang Y.Q."/>
            <person name="Mitsuda N."/>
            <person name="Wang M."/>
            <person name="Liu G.H."/>
            <person name="Pecoraro L."/>
            <person name="Huang H.X."/>
            <person name="Xiao X.J."/>
            <person name="Lin M."/>
            <person name="Wu X.Y."/>
            <person name="Wu W.L."/>
            <person name="Chen Y.Y."/>
            <person name="Chang S.B."/>
            <person name="Sakamoto S."/>
            <person name="Ohme-Takagi M."/>
            <person name="Yagi M."/>
            <person name="Zeng S.J."/>
            <person name="Shen C.Y."/>
            <person name="Yeh C.M."/>
            <person name="Luo Y.B."/>
            <person name="Tsai W.C."/>
            <person name="Van de Peer Y."/>
            <person name="Liu Z.J."/>
        </authorList>
    </citation>
    <scope>NUCLEOTIDE SEQUENCE [LARGE SCALE GENOMIC DNA]</scope>
    <source>
        <tissue evidence="2">The whole plant</tissue>
    </source>
</reference>
<keyword evidence="3" id="KW-1185">Reference proteome</keyword>
<evidence type="ECO:0000313" key="3">
    <source>
        <dbReference type="Proteomes" id="UP000233837"/>
    </source>
</evidence>
<keyword evidence="1" id="KW-0812">Transmembrane</keyword>